<evidence type="ECO:0000313" key="1">
    <source>
        <dbReference type="EMBL" id="QCT21537.1"/>
    </source>
</evidence>
<organism evidence="1 2">
    <name type="scientific">Jejubacter calystegiae</name>
    <dbReference type="NCBI Taxonomy" id="2579935"/>
    <lineage>
        <taxon>Bacteria</taxon>
        <taxon>Pseudomonadati</taxon>
        <taxon>Pseudomonadota</taxon>
        <taxon>Gammaproteobacteria</taxon>
        <taxon>Enterobacterales</taxon>
        <taxon>Enterobacteriaceae</taxon>
        <taxon>Jejubacter</taxon>
    </lineage>
</organism>
<sequence>MERNAHRLTLHSPAREIVPRSGTRFIDLDQVYSPFVVSQQINSLFLQPVTSSQPPDNTPDKHQ</sequence>
<name>A0A4V1G812_9ENTR</name>
<evidence type="ECO:0000313" key="2">
    <source>
        <dbReference type="Proteomes" id="UP000302163"/>
    </source>
</evidence>
<dbReference type="KEGG" id="izh:FEM41_18710"/>
<proteinExistence type="predicted"/>
<keyword evidence="2" id="KW-1185">Reference proteome</keyword>
<dbReference type="Proteomes" id="UP000302163">
    <property type="component" value="Chromosome"/>
</dbReference>
<dbReference type="OrthoDB" id="6638197at2"/>
<protein>
    <submittedName>
        <fullName evidence="1">Uncharacterized protein</fullName>
    </submittedName>
</protein>
<accession>A0A4V1G812</accession>
<dbReference type="AlphaFoldDB" id="A0A4V1G812"/>
<reference evidence="1 2" key="1">
    <citation type="submission" date="2019-05" db="EMBL/GenBank/DDBJ databases">
        <title>Complete genome sequence of Izhakiella calystegiae KSNA2, an endophyte isolated from beach morning glory (Calystegia soldanella).</title>
        <authorList>
            <person name="Jiang L."/>
            <person name="Jeong J.C."/>
            <person name="Kim C.Y."/>
            <person name="Kim D.H."/>
            <person name="Kim S.W."/>
            <person name="Lee j."/>
        </authorList>
    </citation>
    <scope>NUCLEOTIDE SEQUENCE [LARGE SCALE GENOMIC DNA]</scope>
    <source>
        <strain evidence="1 2">KSNA2</strain>
    </source>
</reference>
<dbReference type="EMBL" id="CP040428">
    <property type="protein sequence ID" value="QCT21537.1"/>
    <property type="molecule type" value="Genomic_DNA"/>
</dbReference>
<gene>
    <name evidence="1" type="ORF">FEM41_18710</name>
</gene>